<feature type="compositionally biased region" description="Low complexity" evidence="1">
    <location>
        <begin position="266"/>
        <end position="279"/>
    </location>
</feature>
<feature type="compositionally biased region" description="Polar residues" evidence="1">
    <location>
        <begin position="99"/>
        <end position="110"/>
    </location>
</feature>
<comment type="caution">
    <text evidence="2">The sequence shown here is derived from an EMBL/GenBank/DDBJ whole genome shotgun (WGS) entry which is preliminary data.</text>
</comment>
<proteinExistence type="predicted"/>
<dbReference type="Proteomes" id="UP001150217">
    <property type="component" value="Unassembled WGS sequence"/>
</dbReference>
<accession>A0ABQ8VZJ8</accession>
<feature type="compositionally biased region" description="Polar residues" evidence="1">
    <location>
        <begin position="81"/>
        <end position="92"/>
    </location>
</feature>
<reference evidence="2" key="1">
    <citation type="submission" date="2022-08" db="EMBL/GenBank/DDBJ databases">
        <title>A Global Phylogenomic Analysis of the Shiitake Genus Lentinula.</title>
        <authorList>
            <consortium name="DOE Joint Genome Institute"/>
            <person name="Sierra-Patev S."/>
            <person name="Min B."/>
            <person name="Naranjo-Ortiz M."/>
            <person name="Looney B."/>
            <person name="Konkel Z."/>
            <person name="Slot J.C."/>
            <person name="Sakamoto Y."/>
            <person name="Steenwyk J.L."/>
            <person name="Rokas A."/>
            <person name="Carro J."/>
            <person name="Camarero S."/>
            <person name="Ferreira P."/>
            <person name="Molpeceres G."/>
            <person name="Ruiz-Duenas F.J."/>
            <person name="Serrano A."/>
            <person name="Henrissat B."/>
            <person name="Drula E."/>
            <person name="Hughes K.W."/>
            <person name="Mata J.L."/>
            <person name="Ishikawa N.K."/>
            <person name="Vargas-Isla R."/>
            <person name="Ushijima S."/>
            <person name="Smith C.A."/>
            <person name="Ahrendt S."/>
            <person name="Andreopoulos W."/>
            <person name="He G."/>
            <person name="Labutti K."/>
            <person name="Lipzen A."/>
            <person name="Ng V."/>
            <person name="Riley R."/>
            <person name="Sandor L."/>
            <person name="Barry K."/>
            <person name="Martinez A.T."/>
            <person name="Xiao Y."/>
            <person name="Gibbons J.G."/>
            <person name="Terashima K."/>
            <person name="Grigoriev I.V."/>
            <person name="Hibbett D.S."/>
        </authorList>
    </citation>
    <scope>NUCLEOTIDE SEQUENCE</scope>
    <source>
        <strain evidence="2">RHP3577 ss4</strain>
    </source>
</reference>
<feature type="region of interest" description="Disordered" evidence="1">
    <location>
        <begin position="205"/>
        <end position="359"/>
    </location>
</feature>
<feature type="region of interest" description="Disordered" evidence="1">
    <location>
        <begin position="81"/>
        <end position="131"/>
    </location>
</feature>
<evidence type="ECO:0000256" key="1">
    <source>
        <dbReference type="SAM" id="MobiDB-lite"/>
    </source>
</evidence>
<feature type="compositionally biased region" description="Polar residues" evidence="1">
    <location>
        <begin position="224"/>
        <end position="243"/>
    </location>
</feature>
<gene>
    <name evidence="2" type="ORF">C8R41DRAFT_362692</name>
</gene>
<dbReference type="EMBL" id="JANVFT010000004">
    <property type="protein sequence ID" value="KAJ4500940.1"/>
    <property type="molecule type" value="Genomic_DNA"/>
</dbReference>
<sequence length="578" mass="63116">MATFPAMEQGTSSQLWNTDTQLLPESNNNTLNSASEGQKNLDRISEISPWPAKELSVAGTPFVKHERSFTTLISATDDVSNATRETFNSQSPIDRLEMSPTSNANKGLQRNSRDGSYASSHSPLGNGDTAYESSNRIRDIVLPLVLKNFNLRGGAGGNHPSKDVLGAAQFVLTNEVCHSIEMQMVEAQKQLREARVPEFHPRLEVPHETTDGSLPDALQLSVPGRTSPSHLNGNRRLSSSNGIIQDGDGDYLDWRPSKRRRIDTASVSPSPVSPRQSSVKISYLPTHSPSGQTSFNAGKQHQQLSLSCSPKTPINCSPSALPDSMHDHSMHSPGKPPSPNLFQPPCKETTPEAASPLSLHSQLAHASAFDHVETSLLLPRQSLEVECPNNVDKLQKLPINNEDASVLLKVPGIWGMGKSLANPGILEFIVDVDIKTAHQWCLSPYSQASSKSKHSKPLLHLLCLPLGLVMSTLSCTDSFEGWMPLHTWPTQGSLLVDINHGKPEEQIWLPHYFGSENIPLDITNAIRQGQNTIRCIQLSPLQHIFAVHASIPPEPAPIHIEESSDSTQFGVEIVVDYG</sequence>
<evidence type="ECO:0000313" key="3">
    <source>
        <dbReference type="Proteomes" id="UP001150217"/>
    </source>
</evidence>
<organism evidence="2 3">
    <name type="scientific">Lentinula lateritia</name>
    <dbReference type="NCBI Taxonomy" id="40482"/>
    <lineage>
        <taxon>Eukaryota</taxon>
        <taxon>Fungi</taxon>
        <taxon>Dikarya</taxon>
        <taxon>Basidiomycota</taxon>
        <taxon>Agaricomycotina</taxon>
        <taxon>Agaricomycetes</taxon>
        <taxon>Agaricomycetidae</taxon>
        <taxon>Agaricales</taxon>
        <taxon>Marasmiineae</taxon>
        <taxon>Omphalotaceae</taxon>
        <taxon>Lentinula</taxon>
    </lineage>
</organism>
<evidence type="ECO:0000313" key="2">
    <source>
        <dbReference type="EMBL" id="KAJ4500940.1"/>
    </source>
</evidence>
<name>A0ABQ8VZJ8_9AGAR</name>
<protein>
    <submittedName>
        <fullName evidence="2">Uncharacterized protein</fullName>
    </submittedName>
</protein>
<feature type="compositionally biased region" description="Polar residues" evidence="1">
    <location>
        <begin position="285"/>
        <end position="318"/>
    </location>
</feature>
<keyword evidence="3" id="KW-1185">Reference proteome</keyword>